<dbReference type="EMBL" id="CATQJA010002662">
    <property type="protein sequence ID" value="CAJ0580636.1"/>
    <property type="molecule type" value="Genomic_DNA"/>
</dbReference>
<keyword evidence="2" id="KW-1185">Reference proteome</keyword>
<accession>A0AA36G9L7</accession>
<proteinExistence type="predicted"/>
<evidence type="ECO:0000313" key="1">
    <source>
        <dbReference type="EMBL" id="CAJ0580636.1"/>
    </source>
</evidence>
<dbReference type="AlphaFoldDB" id="A0AA36G9L7"/>
<comment type="caution">
    <text evidence="1">The sequence shown here is derived from an EMBL/GenBank/DDBJ whole genome shotgun (WGS) entry which is preliminary data.</text>
</comment>
<evidence type="ECO:0000313" key="2">
    <source>
        <dbReference type="Proteomes" id="UP001177023"/>
    </source>
</evidence>
<gene>
    <name evidence="1" type="ORF">MSPICULIGERA_LOCUS18829</name>
</gene>
<organism evidence="1 2">
    <name type="scientific">Mesorhabditis spiculigera</name>
    <dbReference type="NCBI Taxonomy" id="96644"/>
    <lineage>
        <taxon>Eukaryota</taxon>
        <taxon>Metazoa</taxon>
        <taxon>Ecdysozoa</taxon>
        <taxon>Nematoda</taxon>
        <taxon>Chromadorea</taxon>
        <taxon>Rhabditida</taxon>
        <taxon>Rhabditina</taxon>
        <taxon>Rhabditomorpha</taxon>
        <taxon>Rhabditoidea</taxon>
        <taxon>Rhabditidae</taxon>
        <taxon>Mesorhabditinae</taxon>
        <taxon>Mesorhabditis</taxon>
    </lineage>
</organism>
<protein>
    <submittedName>
        <fullName evidence="1">Uncharacterized protein</fullName>
    </submittedName>
</protein>
<sequence>MSGGDDNGLFPFDLATAVGFLQAASANRFLDIGSPNSDGARKRPRSTAASRCLKKSAVLNQPMFSFTVRGPNSLQRPDKSAWFTIGGVYELKCGVTSPIRENYISRTLLTLTSDDPLEWAKIEATFRSGTLLSGNAAPKHIFTMDRPSPRTHRNVQAGRHSIEFTWDASGNIFVYLRFLCALSDLISNPKSPLRLIIQTYFLDSPSVVYTKSILINTVGHPSMLDNVLSLGVAGPIDIPSDFELRFIPEDDPVPLFSDIPNEQPSFDPLMKGVDGNLSNLEKVLQDTLHQPEEQTLMNQGNIVDALSMLTKNSYSTVQTPRPRGRPRKFHYPEYCYSKTALERGPAHAGEFSGPAAEMIAIQQMQKQYEANAAQPALNFIDEKPITVASILAMQSNLEETDKYTISEMRMLSSEEIRIILGNDAEAFRLYHALRKRRPAERISIFIAPKCNEGEEPCYEMLKLSPPCVSELIHCIRHIIPQNIKKICVPGPRGIQVHLGDEMVEAWADNSVYRYTISGDVLLLWPLP</sequence>
<dbReference type="Proteomes" id="UP001177023">
    <property type="component" value="Unassembled WGS sequence"/>
</dbReference>
<reference evidence="1" key="1">
    <citation type="submission" date="2023-06" db="EMBL/GenBank/DDBJ databases">
        <authorList>
            <person name="Delattre M."/>
        </authorList>
    </citation>
    <scope>NUCLEOTIDE SEQUENCE</scope>
    <source>
        <strain evidence="1">AF72</strain>
    </source>
</reference>
<name>A0AA36G9L7_9BILA</name>
<feature type="non-terminal residue" evidence="1">
    <location>
        <position position="1"/>
    </location>
</feature>